<evidence type="ECO:0000313" key="4">
    <source>
        <dbReference type="Proteomes" id="UP001309876"/>
    </source>
</evidence>
<keyword evidence="4" id="KW-1185">Reference proteome</keyword>
<dbReference type="EMBL" id="JAVRRJ010000013">
    <property type="protein sequence ID" value="KAK5080556.1"/>
    <property type="molecule type" value="Genomic_DNA"/>
</dbReference>
<proteinExistence type="predicted"/>
<protein>
    <submittedName>
        <fullName evidence="3">Uncharacterized protein</fullName>
    </submittedName>
</protein>
<organism evidence="3 4">
    <name type="scientific">Lithohypha guttulata</name>
    <dbReference type="NCBI Taxonomy" id="1690604"/>
    <lineage>
        <taxon>Eukaryota</taxon>
        <taxon>Fungi</taxon>
        <taxon>Dikarya</taxon>
        <taxon>Ascomycota</taxon>
        <taxon>Pezizomycotina</taxon>
        <taxon>Eurotiomycetes</taxon>
        <taxon>Chaetothyriomycetidae</taxon>
        <taxon>Chaetothyriales</taxon>
        <taxon>Trichomeriaceae</taxon>
        <taxon>Lithohypha</taxon>
    </lineage>
</organism>
<dbReference type="Proteomes" id="UP001309876">
    <property type="component" value="Unassembled WGS sequence"/>
</dbReference>
<feature type="transmembrane region" description="Helical" evidence="2">
    <location>
        <begin position="115"/>
        <end position="136"/>
    </location>
</feature>
<feature type="transmembrane region" description="Helical" evidence="2">
    <location>
        <begin position="232"/>
        <end position="252"/>
    </location>
</feature>
<keyword evidence="2" id="KW-0812">Transmembrane</keyword>
<evidence type="ECO:0000313" key="3">
    <source>
        <dbReference type="EMBL" id="KAK5080556.1"/>
    </source>
</evidence>
<evidence type="ECO:0000256" key="2">
    <source>
        <dbReference type="SAM" id="Phobius"/>
    </source>
</evidence>
<feature type="compositionally biased region" description="Polar residues" evidence="1">
    <location>
        <begin position="31"/>
        <end position="40"/>
    </location>
</feature>
<keyword evidence="2" id="KW-0472">Membrane</keyword>
<feature type="transmembrane region" description="Helical" evidence="2">
    <location>
        <begin position="193"/>
        <end position="212"/>
    </location>
</feature>
<feature type="region of interest" description="Disordered" evidence="1">
    <location>
        <begin position="21"/>
        <end position="70"/>
    </location>
</feature>
<evidence type="ECO:0000256" key="1">
    <source>
        <dbReference type="SAM" id="MobiDB-lite"/>
    </source>
</evidence>
<comment type="caution">
    <text evidence="3">The sequence shown here is derived from an EMBL/GenBank/DDBJ whole genome shotgun (WGS) entry which is preliminary data.</text>
</comment>
<reference evidence="3 4" key="1">
    <citation type="submission" date="2023-08" db="EMBL/GenBank/DDBJ databases">
        <title>Black Yeasts Isolated from many extreme environments.</title>
        <authorList>
            <person name="Coleine C."/>
            <person name="Stajich J.E."/>
            <person name="Selbmann L."/>
        </authorList>
    </citation>
    <scope>NUCLEOTIDE SEQUENCE [LARGE SCALE GENOMIC DNA]</scope>
    <source>
        <strain evidence="3 4">CCFEE 5910</strain>
    </source>
</reference>
<gene>
    <name evidence="3" type="ORF">LTR05_008499</name>
</gene>
<sequence length="329" mass="35377">MNRHWSGADIAEAIELTYASTDTDGSIPPASANQSRTSLPSHHESQPLLNQGDIKDAAPQRRQTSNPTHRTRLAVAIDNSLRILGLQIIPWALQSFLHASQREPRRVAIVAGRPAVVLASLLHVVPMGACVVLIALTRNEYYISGELAGVVGQDALKFLGLQLAAKLHEITMVASLAEMIVSSIRREIHAGRSIPFAALAAGLQFNSISYLWCRDFMAICLNGFTQNWRALPIAVLIIMCSVLGVIVAAASATAMQPVLSYWPAGGTDVWLNGSIESLYPTTVDASHVAAPECLVAGRNPLCPSGGWETLGTNMLSFSPDFKPVLIIWA</sequence>
<dbReference type="AlphaFoldDB" id="A0AAN7PHL0"/>
<accession>A0AAN7PHL0</accession>
<name>A0AAN7PHL0_9EURO</name>
<keyword evidence="2" id="KW-1133">Transmembrane helix</keyword>